<dbReference type="InterPro" id="IPR001466">
    <property type="entry name" value="Beta-lactam-related"/>
</dbReference>
<accession>A0A238Z8E9</accession>
<dbReference type="InterPro" id="IPR050789">
    <property type="entry name" value="Diverse_Enzym_Activities"/>
</dbReference>
<evidence type="ECO:0000259" key="1">
    <source>
        <dbReference type="Pfam" id="PF00144"/>
    </source>
</evidence>
<dbReference type="Gene3D" id="3.40.710.10">
    <property type="entry name" value="DD-peptidase/beta-lactamase superfamily"/>
    <property type="match status" value="1"/>
</dbReference>
<dbReference type="Proteomes" id="UP000198417">
    <property type="component" value="Unassembled WGS sequence"/>
</dbReference>
<sequence>MTLPTDASPLDTAWITASGRSGVTGDPSALFPYWSFTKTVIATCALLLTEVGAVSLESRPDGAPYTLKHLLGHTAGLPDYGQLPDYHSAVTAGETPWSRADMLDRALSLGTLFAPGQGWSYSNIGYMFAREMIEVASGKPLADLVTELIFRPLNLRSVILAQTRDDFAKLHWPAAAAYDPGWVYHSCLTGTARDAACLLHALMTGALLSPASLDAMTEALPLGGALPGRPWTQCGYGLGLMSGKVGATGRAIGHSGGGPFCVNAVYHFPDQPDPITVACFTNGTSEGIAEHAATTAARSHQKL</sequence>
<reference evidence="2 3" key="1">
    <citation type="submission" date="2017-06" db="EMBL/GenBank/DDBJ databases">
        <authorList>
            <person name="Kim H.J."/>
            <person name="Triplett B.A."/>
        </authorList>
    </citation>
    <scope>NUCLEOTIDE SEQUENCE [LARGE SCALE GENOMIC DNA]</scope>
    <source>
        <strain evidence="2 3">DSM 29052</strain>
    </source>
</reference>
<dbReference type="InterPro" id="IPR012338">
    <property type="entry name" value="Beta-lactam/transpept-like"/>
</dbReference>
<dbReference type="EMBL" id="FZNN01000025">
    <property type="protein sequence ID" value="SNR79231.1"/>
    <property type="molecule type" value="Genomic_DNA"/>
</dbReference>
<organism evidence="2 3">
    <name type="scientific">Puniceibacterium sediminis</name>
    <dbReference type="NCBI Taxonomy" id="1608407"/>
    <lineage>
        <taxon>Bacteria</taxon>
        <taxon>Pseudomonadati</taxon>
        <taxon>Pseudomonadota</taxon>
        <taxon>Alphaproteobacteria</taxon>
        <taxon>Rhodobacterales</taxon>
        <taxon>Paracoccaceae</taxon>
        <taxon>Puniceibacterium</taxon>
    </lineage>
</organism>
<feature type="domain" description="Beta-lactamase-related" evidence="1">
    <location>
        <begin position="14"/>
        <end position="293"/>
    </location>
</feature>
<gene>
    <name evidence="2" type="ORF">SAMN06265370_12524</name>
</gene>
<dbReference type="RefSeq" id="WP_245841070.1">
    <property type="nucleotide sequence ID" value="NZ_FZNN01000025.1"/>
</dbReference>
<keyword evidence="3" id="KW-1185">Reference proteome</keyword>
<proteinExistence type="predicted"/>
<protein>
    <submittedName>
        <fullName evidence="2">CubicO group peptidase, beta-lactamase class C family</fullName>
    </submittedName>
</protein>
<evidence type="ECO:0000313" key="3">
    <source>
        <dbReference type="Proteomes" id="UP000198417"/>
    </source>
</evidence>
<evidence type="ECO:0000313" key="2">
    <source>
        <dbReference type="EMBL" id="SNR79231.1"/>
    </source>
</evidence>
<dbReference type="PANTHER" id="PTHR43283">
    <property type="entry name" value="BETA-LACTAMASE-RELATED"/>
    <property type="match status" value="1"/>
</dbReference>
<name>A0A238Z8E9_9RHOB</name>
<dbReference type="SUPFAM" id="SSF56601">
    <property type="entry name" value="beta-lactamase/transpeptidase-like"/>
    <property type="match status" value="1"/>
</dbReference>
<dbReference type="Pfam" id="PF00144">
    <property type="entry name" value="Beta-lactamase"/>
    <property type="match status" value="1"/>
</dbReference>
<dbReference type="AlphaFoldDB" id="A0A238Z8E9"/>